<dbReference type="GO" id="GO:0080188">
    <property type="term" value="P:gene silencing by siRNA-directed DNA methylation"/>
    <property type="evidence" value="ECO:0007669"/>
    <property type="project" value="InterPro"/>
</dbReference>
<feature type="domain" description="Factor of DNA methylation 1-5/IDN2" evidence="3">
    <location>
        <begin position="255"/>
        <end position="352"/>
    </location>
</feature>
<dbReference type="PANTHER" id="PTHR21596:SF3">
    <property type="entry name" value="FACTOR OF DNA METHYLATION 1-RELATED"/>
    <property type="match status" value="1"/>
</dbReference>
<dbReference type="EMBL" id="OU503058">
    <property type="protein sequence ID" value="CAI9786813.1"/>
    <property type="molecule type" value="Genomic_DNA"/>
</dbReference>
<evidence type="ECO:0000313" key="5">
    <source>
        <dbReference type="Proteomes" id="UP000834106"/>
    </source>
</evidence>
<reference evidence="4" key="1">
    <citation type="submission" date="2023-05" db="EMBL/GenBank/DDBJ databases">
        <authorList>
            <person name="Huff M."/>
        </authorList>
    </citation>
    <scope>NUCLEOTIDE SEQUENCE</scope>
</reference>
<sequence length="440" mass="49845">MVDQGYRRLANKPLDRAPSKSPTSIGTVSVPIILSPSISPKRFQEAFASTPPPPTTKKLKIDEAVKKPDCAEKAHVAPKLDGHLQNMDSTDLQVQNDSLYKPKIKNLTVKHAKKHFKHKLLQVELAKANELIKRLEDKVNDLLVEQDKRDAEHKVTQAELAKANVYVKLLGDKVDDLGYQISRFQLEFSSRDAEIELLKAKLEEKVEEIEGLEDLNKQLLTKELLSNDELQNTRAALIEGYSNMFGRGITNINIKCMGKIDEEAFENTCMQRFPHTVAEIKAMELCFQWQEKLENPEWHPFKVIQIDGKHQEIMNEDDEVLLKLKEEWGDEVYLAVTTALKELNEYNPSGRRRWVRDGGGGAGVVGKMKGGQQRDPVQAVQKRELCFLEISVHKPALCPWFTDIRRLITCLAETIPTTERNNAALVEARPTCIVGHSSIN</sequence>
<evidence type="ECO:0000256" key="2">
    <source>
        <dbReference type="SAM" id="MobiDB-lite"/>
    </source>
</evidence>
<dbReference type="PANTHER" id="PTHR21596">
    <property type="entry name" value="RIBONUCLEASE P SUBUNIT P38"/>
    <property type="match status" value="1"/>
</dbReference>
<dbReference type="AlphaFoldDB" id="A0AAD2AFQ1"/>
<evidence type="ECO:0000259" key="3">
    <source>
        <dbReference type="Pfam" id="PF03469"/>
    </source>
</evidence>
<dbReference type="Pfam" id="PF03469">
    <property type="entry name" value="XH"/>
    <property type="match status" value="1"/>
</dbReference>
<evidence type="ECO:0000256" key="1">
    <source>
        <dbReference type="SAM" id="Coils"/>
    </source>
</evidence>
<gene>
    <name evidence="4" type="ORF">FPE_LOCUS34243</name>
</gene>
<name>A0AAD2AFQ1_9LAMI</name>
<keyword evidence="1" id="KW-0175">Coiled coil</keyword>
<protein>
    <recommendedName>
        <fullName evidence="3">Factor of DNA methylation 1-5/IDN2 domain-containing protein</fullName>
    </recommendedName>
</protein>
<accession>A0AAD2AFQ1</accession>
<dbReference type="Proteomes" id="UP000834106">
    <property type="component" value="Chromosome 23"/>
</dbReference>
<organism evidence="4 5">
    <name type="scientific">Fraxinus pennsylvanica</name>
    <dbReference type="NCBI Taxonomy" id="56036"/>
    <lineage>
        <taxon>Eukaryota</taxon>
        <taxon>Viridiplantae</taxon>
        <taxon>Streptophyta</taxon>
        <taxon>Embryophyta</taxon>
        <taxon>Tracheophyta</taxon>
        <taxon>Spermatophyta</taxon>
        <taxon>Magnoliopsida</taxon>
        <taxon>eudicotyledons</taxon>
        <taxon>Gunneridae</taxon>
        <taxon>Pentapetalae</taxon>
        <taxon>asterids</taxon>
        <taxon>lamiids</taxon>
        <taxon>Lamiales</taxon>
        <taxon>Oleaceae</taxon>
        <taxon>Oleeae</taxon>
        <taxon>Fraxinus</taxon>
    </lineage>
</organism>
<feature type="coiled-coil region" evidence="1">
    <location>
        <begin position="195"/>
        <end position="222"/>
    </location>
</feature>
<keyword evidence="5" id="KW-1185">Reference proteome</keyword>
<feature type="coiled-coil region" evidence="1">
    <location>
        <begin position="118"/>
        <end position="145"/>
    </location>
</feature>
<proteinExistence type="predicted"/>
<feature type="region of interest" description="Disordered" evidence="2">
    <location>
        <begin position="1"/>
        <end position="26"/>
    </location>
</feature>
<dbReference type="InterPro" id="IPR045177">
    <property type="entry name" value="FDM1-5/IDN2"/>
</dbReference>
<dbReference type="InterPro" id="IPR005379">
    <property type="entry name" value="FDM1-5/IDN2_XH"/>
</dbReference>
<evidence type="ECO:0000313" key="4">
    <source>
        <dbReference type="EMBL" id="CAI9786813.1"/>
    </source>
</evidence>